<dbReference type="Proteomes" id="UP001225378">
    <property type="component" value="Chromosome"/>
</dbReference>
<dbReference type="Pfam" id="PF22513">
    <property type="entry name" value="FitA-like_RHH"/>
    <property type="match status" value="1"/>
</dbReference>
<gene>
    <name evidence="2" type="ORF">Q9L42_019455</name>
</gene>
<dbReference type="InterPro" id="IPR053853">
    <property type="entry name" value="FitA-like_RHH"/>
</dbReference>
<proteinExistence type="predicted"/>
<keyword evidence="3" id="KW-1185">Reference proteome</keyword>
<dbReference type="EMBL" id="CP157743">
    <property type="protein sequence ID" value="XBS20496.1"/>
    <property type="molecule type" value="Genomic_DNA"/>
</dbReference>
<dbReference type="AlphaFoldDB" id="A0AAU7NV67"/>
<name>A0AAU7NV67_9GAMM</name>
<protein>
    <submittedName>
        <fullName evidence="2">DNA-binding protein</fullName>
    </submittedName>
</protein>
<dbReference type="SUPFAM" id="SSF47598">
    <property type="entry name" value="Ribbon-helix-helix"/>
    <property type="match status" value="1"/>
</dbReference>
<feature type="domain" description="Antitoxin FitA-like ribbon-helix-helix" evidence="1">
    <location>
        <begin position="2"/>
        <end position="39"/>
    </location>
</feature>
<dbReference type="KEGG" id="mech:Q9L42_019455"/>
<dbReference type="GO" id="GO:0003677">
    <property type="term" value="F:DNA binding"/>
    <property type="evidence" value="ECO:0007669"/>
    <property type="project" value="UniProtKB-KW"/>
</dbReference>
<dbReference type="RefSeq" id="WP_305906723.1">
    <property type="nucleotide sequence ID" value="NZ_CP157743.1"/>
</dbReference>
<evidence type="ECO:0000313" key="2">
    <source>
        <dbReference type="EMBL" id="XBS20496.1"/>
    </source>
</evidence>
<dbReference type="InterPro" id="IPR010985">
    <property type="entry name" value="Ribbon_hlx_hlx"/>
</dbReference>
<sequence length="78" mass="8763">MPSLVVRNLDESIVNALKERAVKHHRSTEAEHRAILAEVLMKPQRKSFAEALTSIPAVGMESDFQRANDDTNESNVFD</sequence>
<dbReference type="GO" id="GO:0006355">
    <property type="term" value="P:regulation of DNA-templated transcription"/>
    <property type="evidence" value="ECO:0007669"/>
    <property type="project" value="InterPro"/>
</dbReference>
<dbReference type="InterPro" id="IPR013321">
    <property type="entry name" value="Arc_rbn_hlx_hlx"/>
</dbReference>
<accession>A0AAU7NV67</accession>
<evidence type="ECO:0000259" key="1">
    <source>
        <dbReference type="Pfam" id="PF22513"/>
    </source>
</evidence>
<keyword evidence="2" id="KW-0238">DNA-binding</keyword>
<reference evidence="2 3" key="1">
    <citation type="journal article" date="2024" name="Microbiology">
        <title>Methylomarinum rosea sp. nov., a novel halophilic methanotrophic bacterium from the hypersaline Lake Elton.</title>
        <authorList>
            <person name="Suleimanov R.Z."/>
            <person name="Oshkin I.Y."/>
            <person name="Danilova O.V."/>
            <person name="Suzina N.E."/>
            <person name="Dedysh S.N."/>
        </authorList>
    </citation>
    <scope>NUCLEOTIDE SEQUENCE [LARGE SCALE GENOMIC DNA]</scope>
    <source>
        <strain evidence="2 3">Ch1-1</strain>
    </source>
</reference>
<organism evidence="2 3">
    <name type="scientific">Methylomarinum roseum</name>
    <dbReference type="NCBI Taxonomy" id="3067653"/>
    <lineage>
        <taxon>Bacteria</taxon>
        <taxon>Pseudomonadati</taxon>
        <taxon>Pseudomonadota</taxon>
        <taxon>Gammaproteobacteria</taxon>
        <taxon>Methylococcales</taxon>
        <taxon>Methylococcaceae</taxon>
        <taxon>Methylomarinum</taxon>
    </lineage>
</organism>
<dbReference type="Gene3D" id="1.10.1220.10">
    <property type="entry name" value="Met repressor-like"/>
    <property type="match status" value="1"/>
</dbReference>
<evidence type="ECO:0000313" key="3">
    <source>
        <dbReference type="Proteomes" id="UP001225378"/>
    </source>
</evidence>